<evidence type="ECO:0000313" key="4">
    <source>
        <dbReference type="Proteomes" id="UP001472866"/>
    </source>
</evidence>
<feature type="transmembrane region" description="Helical" evidence="2">
    <location>
        <begin position="98"/>
        <end position="119"/>
    </location>
</feature>
<keyword evidence="2" id="KW-1133">Transmembrane helix</keyword>
<name>A0AAX4P420_9CHLO</name>
<evidence type="ECO:0000313" key="3">
    <source>
        <dbReference type="EMBL" id="WZN60783.1"/>
    </source>
</evidence>
<keyword evidence="4" id="KW-1185">Reference proteome</keyword>
<accession>A0AAX4P420</accession>
<feature type="region of interest" description="Disordered" evidence="1">
    <location>
        <begin position="39"/>
        <end position="64"/>
    </location>
</feature>
<evidence type="ECO:0000256" key="1">
    <source>
        <dbReference type="SAM" id="MobiDB-lite"/>
    </source>
</evidence>
<dbReference type="AlphaFoldDB" id="A0AAX4P420"/>
<dbReference type="InterPro" id="IPR029058">
    <property type="entry name" value="AB_hydrolase_fold"/>
</dbReference>
<keyword evidence="2" id="KW-0472">Membrane</keyword>
<keyword evidence="2" id="KW-0812">Transmembrane</keyword>
<organism evidence="3 4">
    <name type="scientific">Chloropicon roscoffensis</name>
    <dbReference type="NCBI Taxonomy" id="1461544"/>
    <lineage>
        <taxon>Eukaryota</taxon>
        <taxon>Viridiplantae</taxon>
        <taxon>Chlorophyta</taxon>
        <taxon>Chloropicophyceae</taxon>
        <taxon>Chloropicales</taxon>
        <taxon>Chloropicaceae</taxon>
        <taxon>Chloropicon</taxon>
    </lineage>
</organism>
<dbReference type="Proteomes" id="UP001472866">
    <property type="component" value="Chromosome 03"/>
</dbReference>
<proteinExistence type="predicted"/>
<protein>
    <submittedName>
        <fullName evidence="3">Uncharacterized protein</fullName>
    </submittedName>
</protein>
<evidence type="ECO:0000256" key="2">
    <source>
        <dbReference type="SAM" id="Phobius"/>
    </source>
</evidence>
<dbReference type="Gene3D" id="3.40.50.1820">
    <property type="entry name" value="alpha/beta hydrolase"/>
    <property type="match status" value="1"/>
</dbReference>
<dbReference type="EMBL" id="CP151503">
    <property type="protein sequence ID" value="WZN60783.1"/>
    <property type="molecule type" value="Genomic_DNA"/>
</dbReference>
<sequence>MVRRTRGGAKTLRSRGRWLQALLGGRSHEARALKTRMVAGTPRGSERARSLRHKSSSLTADAGRSAARDQECQFVSTESKVRLTSCSLRRRVPNRVACFRNLCLQLVLCALAFLCLVAPTTVSCEALGNEVEAPHPEANATLPVSLPEIMRIPDQDCVFPYFKEYTGACVSHRYVNGQSLYYHVPKFVTGYVVLIHGAGVGRSEDWFVRINRIPMMKRLINDGFAVAAVQSVAQWTMLTRQRDLTNQDQAFWQIVRETGMSPDVPVFAVCVSRGCQYQGWMAETLWRQRRPLRAQYMSIPWGVTRQFLARSAQRMPPTIVAIGEADTVPMVNTRAQLQPWVDAMRANGVEANLYVNKARNVDDCFHMLCRMPHTGGREMTRELVQEMRSQGVIDEEGRIIIPLPAMQGVENPYERLIVDAYMGVNYLRDWPVFSFAGPMIDWIYQELSELQGGHRHTSDFDTAVLNTFLRHSKYGEISAMAARG</sequence>
<gene>
    <name evidence="3" type="ORF">HKI87_03g23170</name>
</gene>
<dbReference type="SUPFAM" id="SSF53474">
    <property type="entry name" value="alpha/beta-Hydrolases"/>
    <property type="match status" value="1"/>
</dbReference>
<reference evidence="3 4" key="1">
    <citation type="submission" date="2024-03" db="EMBL/GenBank/DDBJ databases">
        <title>Complete genome sequence of the green alga Chloropicon roscoffensis RCC1871.</title>
        <authorList>
            <person name="Lemieux C."/>
            <person name="Pombert J.-F."/>
            <person name="Otis C."/>
            <person name="Turmel M."/>
        </authorList>
    </citation>
    <scope>NUCLEOTIDE SEQUENCE [LARGE SCALE GENOMIC DNA]</scope>
    <source>
        <strain evidence="3 4">RCC1871</strain>
    </source>
</reference>